<reference evidence="6" key="2">
    <citation type="submission" date="2020-09" db="EMBL/GenBank/DDBJ databases">
        <authorList>
            <person name="Sun Q."/>
            <person name="Kim S."/>
        </authorList>
    </citation>
    <scope>NUCLEOTIDE SEQUENCE</scope>
    <source>
        <strain evidence="6">KCTC 12711</strain>
    </source>
</reference>
<dbReference type="EMBL" id="BMXA01000001">
    <property type="protein sequence ID" value="GGZ97174.1"/>
    <property type="molecule type" value="Genomic_DNA"/>
</dbReference>
<dbReference type="Pfam" id="PF08386">
    <property type="entry name" value="Abhydrolase_4"/>
    <property type="match status" value="1"/>
</dbReference>
<dbReference type="InterPro" id="IPR002410">
    <property type="entry name" value="Peptidase_S33"/>
</dbReference>
<dbReference type="PRINTS" id="PR00793">
    <property type="entry name" value="PROAMNOPTASE"/>
</dbReference>
<dbReference type="GO" id="GO:0006508">
    <property type="term" value="P:proteolysis"/>
    <property type="evidence" value="ECO:0007669"/>
    <property type="project" value="InterPro"/>
</dbReference>
<gene>
    <name evidence="6" type="ORF">GCM10008090_01820</name>
</gene>
<keyword evidence="2" id="KW-0732">Signal</keyword>
<evidence type="ECO:0000313" key="7">
    <source>
        <dbReference type="Proteomes" id="UP000614811"/>
    </source>
</evidence>
<name>A0A918RFV5_9GAMM</name>
<dbReference type="Pfam" id="PF00561">
    <property type="entry name" value="Abhydrolase_1"/>
    <property type="match status" value="1"/>
</dbReference>
<evidence type="ECO:0000256" key="2">
    <source>
        <dbReference type="ARBA" id="ARBA00022729"/>
    </source>
</evidence>
<keyword evidence="3 6" id="KW-0378">Hydrolase</keyword>
<comment type="similarity">
    <text evidence="1">Belongs to the peptidase S33 family.</text>
</comment>
<dbReference type="InterPro" id="IPR029058">
    <property type="entry name" value="AB_hydrolase_fold"/>
</dbReference>
<dbReference type="InterPro" id="IPR051601">
    <property type="entry name" value="Serine_prot/Carboxylest_S33"/>
</dbReference>
<organism evidence="6 7">
    <name type="scientific">Arenicella chitinivorans</name>
    <dbReference type="NCBI Taxonomy" id="1329800"/>
    <lineage>
        <taxon>Bacteria</taxon>
        <taxon>Pseudomonadati</taxon>
        <taxon>Pseudomonadota</taxon>
        <taxon>Gammaproteobacteria</taxon>
        <taxon>Arenicellales</taxon>
        <taxon>Arenicellaceae</taxon>
        <taxon>Arenicella</taxon>
    </lineage>
</organism>
<evidence type="ECO:0000259" key="4">
    <source>
        <dbReference type="Pfam" id="PF00561"/>
    </source>
</evidence>
<sequence length="469" mass="51328">MLAQTPSELNFERCQIAHEAVARDAECAVLFRPENPDEPNGKQIELFVARIPSVAATPARDAFTVIQGGPGASSIDMAIGMHKILEPILSKRDVLIVDQRGTGRSNPLRCAESQSDTLYEDFDPEKFKEELSTCLSDLSHSDLRYYTTSVAVQDLDAVREAAGYDQLTVYGVSYGTRVAQHYLRRFPQRTRAVILDGVAHIGLNLAGGEVARRSQDAFTNLSQRCHQEPSCKSAFGDITASFEALVASLKEKPVTVTLPHPKTGKLINQQLTEFHLYGVVRMLPYSTEGIAMLPLVLHQANEGYYTPLAALVINVEGSMQNTFATGMHNSVICAEDHPFITTSDLQSSRGTYIGDRMQEVIDLSCKAWPRGEMDADFREPFDSDKPVLILSGETDPITPPENGDVAAKMFGHAQHVVVPAHGHGVIGRGCVPGLVRDFVAKGNFEEFNPNCAARERAVPFFITSTGPKP</sequence>
<dbReference type="AlphaFoldDB" id="A0A918RFV5"/>
<dbReference type="PANTHER" id="PTHR43248:SF29">
    <property type="entry name" value="TRIPEPTIDYL AMINOPEPTIDASE"/>
    <property type="match status" value="1"/>
</dbReference>
<dbReference type="Gene3D" id="3.40.50.1820">
    <property type="entry name" value="alpha/beta hydrolase"/>
    <property type="match status" value="1"/>
</dbReference>
<dbReference type="GO" id="GO:0008233">
    <property type="term" value="F:peptidase activity"/>
    <property type="evidence" value="ECO:0007669"/>
    <property type="project" value="InterPro"/>
</dbReference>
<feature type="domain" description="Peptidase S33 tripeptidyl aminopeptidase-like C-terminal" evidence="5">
    <location>
        <begin position="362"/>
        <end position="448"/>
    </location>
</feature>
<accession>A0A918RFV5</accession>
<proteinExistence type="inferred from homology"/>
<evidence type="ECO:0000256" key="1">
    <source>
        <dbReference type="ARBA" id="ARBA00010088"/>
    </source>
</evidence>
<protein>
    <submittedName>
        <fullName evidence="6">Alpha/beta hydrolase</fullName>
    </submittedName>
</protein>
<dbReference type="Proteomes" id="UP000614811">
    <property type="component" value="Unassembled WGS sequence"/>
</dbReference>
<keyword evidence="7" id="KW-1185">Reference proteome</keyword>
<comment type="caution">
    <text evidence="6">The sequence shown here is derived from an EMBL/GenBank/DDBJ whole genome shotgun (WGS) entry which is preliminary data.</text>
</comment>
<evidence type="ECO:0000313" key="6">
    <source>
        <dbReference type="EMBL" id="GGZ97174.1"/>
    </source>
</evidence>
<dbReference type="PANTHER" id="PTHR43248">
    <property type="entry name" value="2-SUCCINYL-6-HYDROXY-2,4-CYCLOHEXADIENE-1-CARBOXYLATE SYNTHASE"/>
    <property type="match status" value="1"/>
</dbReference>
<dbReference type="SUPFAM" id="SSF53474">
    <property type="entry name" value="alpha/beta-Hydrolases"/>
    <property type="match status" value="1"/>
</dbReference>
<feature type="domain" description="AB hydrolase-1" evidence="4">
    <location>
        <begin position="65"/>
        <end position="227"/>
    </location>
</feature>
<evidence type="ECO:0000259" key="5">
    <source>
        <dbReference type="Pfam" id="PF08386"/>
    </source>
</evidence>
<evidence type="ECO:0000256" key="3">
    <source>
        <dbReference type="ARBA" id="ARBA00022801"/>
    </source>
</evidence>
<reference evidence="6" key="1">
    <citation type="journal article" date="2014" name="Int. J. Syst. Evol. Microbiol.">
        <title>Complete genome sequence of Corynebacterium casei LMG S-19264T (=DSM 44701T), isolated from a smear-ripened cheese.</title>
        <authorList>
            <consortium name="US DOE Joint Genome Institute (JGI-PGF)"/>
            <person name="Walter F."/>
            <person name="Albersmeier A."/>
            <person name="Kalinowski J."/>
            <person name="Ruckert C."/>
        </authorList>
    </citation>
    <scope>NUCLEOTIDE SEQUENCE</scope>
    <source>
        <strain evidence="6">KCTC 12711</strain>
    </source>
</reference>
<dbReference type="InterPro" id="IPR000073">
    <property type="entry name" value="AB_hydrolase_1"/>
</dbReference>
<dbReference type="InterPro" id="IPR013595">
    <property type="entry name" value="Pept_S33_TAP-like_C"/>
</dbReference>